<evidence type="ECO:0000256" key="8">
    <source>
        <dbReference type="PROSITE-ProRule" id="PRU00169"/>
    </source>
</evidence>
<keyword evidence="6" id="KW-0804">Transcription</keyword>
<evidence type="ECO:0000256" key="3">
    <source>
        <dbReference type="ARBA" id="ARBA00023012"/>
    </source>
</evidence>
<feature type="domain" description="Response regulatory" evidence="10">
    <location>
        <begin position="4"/>
        <end position="117"/>
    </location>
</feature>
<dbReference type="GO" id="GO:0006355">
    <property type="term" value="P:regulation of DNA-templated transcription"/>
    <property type="evidence" value="ECO:0007669"/>
    <property type="project" value="InterPro"/>
</dbReference>
<evidence type="ECO:0000259" key="10">
    <source>
        <dbReference type="PROSITE" id="PS50110"/>
    </source>
</evidence>
<dbReference type="Proteomes" id="UP000274920">
    <property type="component" value="Unassembled WGS sequence"/>
</dbReference>
<dbReference type="Pfam" id="PF00072">
    <property type="entry name" value="Response_reg"/>
    <property type="match status" value="1"/>
</dbReference>
<dbReference type="AlphaFoldDB" id="A0A3R8JNY2"/>
<dbReference type="SUPFAM" id="SSF52172">
    <property type="entry name" value="CheY-like"/>
    <property type="match status" value="1"/>
</dbReference>
<dbReference type="SMART" id="SM00448">
    <property type="entry name" value="REC"/>
    <property type="match status" value="1"/>
</dbReference>
<feature type="DNA-binding region" description="OmpR/PhoB-type" evidence="9">
    <location>
        <begin position="124"/>
        <end position="223"/>
    </location>
</feature>
<keyword evidence="5 9" id="KW-0238">DNA-binding</keyword>
<dbReference type="GO" id="GO:0032993">
    <property type="term" value="C:protein-DNA complex"/>
    <property type="evidence" value="ECO:0007669"/>
    <property type="project" value="TreeGrafter"/>
</dbReference>
<evidence type="ECO:0000259" key="11">
    <source>
        <dbReference type="PROSITE" id="PS51755"/>
    </source>
</evidence>
<evidence type="ECO:0000256" key="1">
    <source>
        <dbReference type="ARBA" id="ARBA00018672"/>
    </source>
</evidence>
<comment type="function">
    <text evidence="7">May play the central regulatory role in sporulation. It may be an element of the effector pathway responsible for the activation of sporulation genes in response to nutritional stress. Spo0A may act in concert with spo0H (a sigma factor) to control the expression of some genes that are critical to the sporulation process.</text>
</comment>
<dbReference type="SMART" id="SM00862">
    <property type="entry name" value="Trans_reg_C"/>
    <property type="match status" value="1"/>
</dbReference>
<dbReference type="Gene3D" id="3.40.50.2300">
    <property type="match status" value="1"/>
</dbReference>
<dbReference type="Pfam" id="PF00486">
    <property type="entry name" value="Trans_reg_C"/>
    <property type="match status" value="1"/>
</dbReference>
<evidence type="ECO:0000256" key="5">
    <source>
        <dbReference type="ARBA" id="ARBA00023125"/>
    </source>
</evidence>
<proteinExistence type="predicted"/>
<dbReference type="PANTHER" id="PTHR48111">
    <property type="entry name" value="REGULATOR OF RPOS"/>
    <property type="match status" value="1"/>
</dbReference>
<dbReference type="GO" id="GO:0000976">
    <property type="term" value="F:transcription cis-regulatory region binding"/>
    <property type="evidence" value="ECO:0007669"/>
    <property type="project" value="TreeGrafter"/>
</dbReference>
<evidence type="ECO:0000256" key="6">
    <source>
        <dbReference type="ARBA" id="ARBA00023163"/>
    </source>
</evidence>
<sequence>MKYDCFIIDDEKLLADSTAEYFNLFGVKTAAAYSVYECRDFFREHTAQLLLLDINLGDGSGFELCRELREKTDVPILFISARTSDDDQIIALNIGGDDYIQKPYSLSVLLAKVKVVLKRYGEQGDSAYCDDWLTVDFDTRQVRAGGSPVRLTALEFRLLSYLIRHENKVISKQELFENVWEDKFTGDGTLNVHIRKIREAIERTPGKPEYILTVWGDGYRFCGGRK</sequence>
<dbReference type="InterPro" id="IPR001867">
    <property type="entry name" value="OmpR/PhoB-type_DNA-bd"/>
</dbReference>
<dbReference type="InterPro" id="IPR039420">
    <property type="entry name" value="WalR-like"/>
</dbReference>
<dbReference type="CDD" id="cd17574">
    <property type="entry name" value="REC_OmpR"/>
    <property type="match status" value="1"/>
</dbReference>
<evidence type="ECO:0000313" key="13">
    <source>
        <dbReference type="Proteomes" id="UP000274920"/>
    </source>
</evidence>
<gene>
    <name evidence="12" type="ORF">EBB54_18145</name>
</gene>
<dbReference type="GO" id="GO:0005829">
    <property type="term" value="C:cytosol"/>
    <property type="evidence" value="ECO:0007669"/>
    <property type="project" value="TreeGrafter"/>
</dbReference>
<protein>
    <recommendedName>
        <fullName evidence="1">Stage 0 sporulation protein A homolog</fullName>
    </recommendedName>
</protein>
<accession>A0A3R8JNY2</accession>
<comment type="caution">
    <text evidence="12">The sequence shown here is derived from an EMBL/GenBank/DDBJ whole genome shotgun (WGS) entry which is preliminary data.</text>
</comment>
<evidence type="ECO:0000313" key="12">
    <source>
        <dbReference type="EMBL" id="RRK33044.1"/>
    </source>
</evidence>
<dbReference type="CDD" id="cd00383">
    <property type="entry name" value="trans_reg_C"/>
    <property type="match status" value="1"/>
</dbReference>
<name>A0A3R8JNY2_9FIRM</name>
<dbReference type="Gene3D" id="1.10.10.10">
    <property type="entry name" value="Winged helix-like DNA-binding domain superfamily/Winged helix DNA-binding domain"/>
    <property type="match status" value="1"/>
</dbReference>
<dbReference type="InterPro" id="IPR001789">
    <property type="entry name" value="Sig_transdc_resp-reg_receiver"/>
</dbReference>
<evidence type="ECO:0000256" key="9">
    <source>
        <dbReference type="PROSITE-ProRule" id="PRU01091"/>
    </source>
</evidence>
<evidence type="ECO:0000256" key="4">
    <source>
        <dbReference type="ARBA" id="ARBA00023015"/>
    </source>
</evidence>
<organism evidence="12 13">
    <name type="scientific">Schaedlerella arabinosiphila</name>
    <dbReference type="NCBI Taxonomy" id="2044587"/>
    <lineage>
        <taxon>Bacteria</taxon>
        <taxon>Bacillati</taxon>
        <taxon>Bacillota</taxon>
        <taxon>Clostridia</taxon>
        <taxon>Lachnospirales</taxon>
        <taxon>Lachnospiraceae</taxon>
        <taxon>Schaedlerella</taxon>
    </lineage>
</organism>
<reference evidence="12" key="1">
    <citation type="submission" date="2018-10" db="EMBL/GenBank/DDBJ databases">
        <title>Schaedlerella arabinophila gen. nov. sp. nov., isolated from the mouse intestinal tract and comparative analysis with the genome of the closely related altered Schaedler flora strain ASF502.</title>
        <authorList>
            <person name="Miyake S."/>
            <person name="Soh M."/>
            <person name="Seedorf H."/>
        </authorList>
    </citation>
    <scope>NUCLEOTIDE SEQUENCE [LARGE SCALE GENOMIC DNA]</scope>
    <source>
        <strain evidence="12">DSM 106076</strain>
    </source>
</reference>
<dbReference type="InterPro" id="IPR011006">
    <property type="entry name" value="CheY-like_superfamily"/>
</dbReference>
<keyword evidence="2 8" id="KW-0597">Phosphoprotein</keyword>
<feature type="modified residue" description="4-aspartylphosphate" evidence="8">
    <location>
        <position position="53"/>
    </location>
</feature>
<keyword evidence="4" id="KW-0805">Transcription regulation</keyword>
<dbReference type="InterPro" id="IPR036388">
    <property type="entry name" value="WH-like_DNA-bd_sf"/>
</dbReference>
<dbReference type="GO" id="GO:0000156">
    <property type="term" value="F:phosphorelay response regulator activity"/>
    <property type="evidence" value="ECO:0007669"/>
    <property type="project" value="TreeGrafter"/>
</dbReference>
<feature type="domain" description="OmpR/PhoB-type" evidence="11">
    <location>
        <begin position="124"/>
        <end position="223"/>
    </location>
</feature>
<evidence type="ECO:0000256" key="7">
    <source>
        <dbReference type="ARBA" id="ARBA00024867"/>
    </source>
</evidence>
<dbReference type="EMBL" id="RHJS01000002">
    <property type="protein sequence ID" value="RRK33044.1"/>
    <property type="molecule type" value="Genomic_DNA"/>
</dbReference>
<keyword evidence="3" id="KW-0902">Two-component regulatory system</keyword>
<dbReference type="Gene3D" id="6.10.250.690">
    <property type="match status" value="1"/>
</dbReference>
<dbReference type="PANTHER" id="PTHR48111:SF40">
    <property type="entry name" value="PHOSPHATE REGULON TRANSCRIPTIONAL REGULATORY PROTEIN PHOB"/>
    <property type="match status" value="1"/>
</dbReference>
<keyword evidence="13" id="KW-1185">Reference proteome</keyword>
<dbReference type="PROSITE" id="PS50110">
    <property type="entry name" value="RESPONSE_REGULATORY"/>
    <property type="match status" value="1"/>
</dbReference>
<dbReference type="PROSITE" id="PS51755">
    <property type="entry name" value="OMPR_PHOB"/>
    <property type="match status" value="1"/>
</dbReference>
<dbReference type="RefSeq" id="WP_125128414.1">
    <property type="nucleotide sequence ID" value="NZ_RHJS01000002.1"/>
</dbReference>
<evidence type="ECO:0000256" key="2">
    <source>
        <dbReference type="ARBA" id="ARBA00022553"/>
    </source>
</evidence>